<evidence type="ECO:0000256" key="1">
    <source>
        <dbReference type="ARBA" id="ARBA00022723"/>
    </source>
</evidence>
<proteinExistence type="predicted"/>
<dbReference type="GO" id="GO:0018773">
    <property type="term" value="F:acetylpyruvate hydrolase activity"/>
    <property type="evidence" value="ECO:0007669"/>
    <property type="project" value="TreeGrafter"/>
</dbReference>
<evidence type="ECO:0000259" key="2">
    <source>
        <dbReference type="Pfam" id="PF01557"/>
    </source>
</evidence>
<name>A0A5J5IJT4_9BACT</name>
<gene>
    <name evidence="3" type="ORF">FW778_04540</name>
</gene>
<feature type="domain" description="Fumarylacetoacetase-like C-terminal" evidence="2">
    <location>
        <begin position="2"/>
        <end position="202"/>
    </location>
</feature>
<dbReference type="RefSeq" id="WP_150413398.1">
    <property type="nucleotide sequence ID" value="NZ_VYQF01000001.1"/>
</dbReference>
<dbReference type="AlphaFoldDB" id="A0A5J5IJT4"/>
<dbReference type="InterPro" id="IPR036663">
    <property type="entry name" value="Fumarylacetoacetase_C_sf"/>
</dbReference>
<dbReference type="InterPro" id="IPR011234">
    <property type="entry name" value="Fumarylacetoacetase-like_C"/>
</dbReference>
<dbReference type="EMBL" id="VYQF01000001">
    <property type="protein sequence ID" value="KAA9041309.1"/>
    <property type="molecule type" value="Genomic_DNA"/>
</dbReference>
<dbReference type="Proteomes" id="UP000326903">
    <property type="component" value="Unassembled WGS sequence"/>
</dbReference>
<accession>A0A5J5IJT4</accession>
<sequence>MKIFCIGRNYADHAKEMDSEIPDEPVIFMKPKSALVQNHTPFYYPEFTNELHYECELVVRISKNGKYIQEKHAPNYYNAISVGIDFTARDIQKQLKEKGLPWEKSKSFDNSAAVGTFTDLTPAINKKNINFSFSKNKEVVQKGNSGNMIFSIDAIVANISNYFSLNIGDLIFTGTPAGVGECMVGDILEGFLENNSVLKLEIK</sequence>
<dbReference type="PANTHER" id="PTHR11820">
    <property type="entry name" value="ACYLPYRUVASE"/>
    <property type="match status" value="1"/>
</dbReference>
<evidence type="ECO:0000313" key="3">
    <source>
        <dbReference type="EMBL" id="KAA9041309.1"/>
    </source>
</evidence>
<evidence type="ECO:0000313" key="4">
    <source>
        <dbReference type="Proteomes" id="UP000326903"/>
    </source>
</evidence>
<keyword evidence="4" id="KW-1185">Reference proteome</keyword>
<dbReference type="GO" id="GO:0046872">
    <property type="term" value="F:metal ion binding"/>
    <property type="evidence" value="ECO:0007669"/>
    <property type="project" value="UniProtKB-KW"/>
</dbReference>
<organism evidence="3 4">
    <name type="scientific">Ginsengibacter hankyongi</name>
    <dbReference type="NCBI Taxonomy" id="2607284"/>
    <lineage>
        <taxon>Bacteria</taxon>
        <taxon>Pseudomonadati</taxon>
        <taxon>Bacteroidota</taxon>
        <taxon>Chitinophagia</taxon>
        <taxon>Chitinophagales</taxon>
        <taxon>Chitinophagaceae</taxon>
        <taxon>Ginsengibacter</taxon>
    </lineage>
</organism>
<keyword evidence="1" id="KW-0479">Metal-binding</keyword>
<reference evidence="3 4" key="1">
    <citation type="submission" date="2019-09" db="EMBL/GenBank/DDBJ databases">
        <title>Draft genome sequence of Ginsengibacter sp. BR5-29.</title>
        <authorList>
            <person name="Im W.-T."/>
        </authorList>
    </citation>
    <scope>NUCLEOTIDE SEQUENCE [LARGE SCALE GENOMIC DNA]</scope>
    <source>
        <strain evidence="3 4">BR5-29</strain>
    </source>
</reference>
<dbReference type="Pfam" id="PF01557">
    <property type="entry name" value="FAA_hydrolase"/>
    <property type="match status" value="1"/>
</dbReference>
<dbReference type="Gene3D" id="3.90.850.10">
    <property type="entry name" value="Fumarylacetoacetase-like, C-terminal domain"/>
    <property type="match status" value="1"/>
</dbReference>
<dbReference type="SUPFAM" id="SSF56529">
    <property type="entry name" value="FAH"/>
    <property type="match status" value="1"/>
</dbReference>
<comment type="caution">
    <text evidence="3">The sequence shown here is derived from an EMBL/GenBank/DDBJ whole genome shotgun (WGS) entry which is preliminary data.</text>
</comment>
<protein>
    <submittedName>
        <fullName evidence="3">Fumarylacetoacetate hydrolase family protein</fullName>
    </submittedName>
</protein>
<keyword evidence="3" id="KW-0378">Hydrolase</keyword>
<dbReference type="PANTHER" id="PTHR11820:SF7">
    <property type="entry name" value="ACYLPYRUVASE FAHD1, MITOCHONDRIAL"/>
    <property type="match status" value="1"/>
</dbReference>